<proteinExistence type="inferred from homology"/>
<dbReference type="NCBIfam" id="TIGR01007">
    <property type="entry name" value="eps_fam"/>
    <property type="match status" value="1"/>
</dbReference>
<gene>
    <name evidence="21" type="ORF">E3O49_08635</name>
</gene>
<keyword evidence="18" id="KW-0732">Signal</keyword>
<dbReference type="GO" id="GO:0005524">
    <property type="term" value="F:ATP binding"/>
    <property type="evidence" value="ECO:0007669"/>
    <property type="project" value="UniProtKB-KW"/>
</dbReference>
<dbReference type="InterPro" id="IPR050445">
    <property type="entry name" value="Bact_polysacc_biosynth/exp"/>
</dbReference>
<dbReference type="InterPro" id="IPR025669">
    <property type="entry name" value="AAA_dom"/>
</dbReference>
<evidence type="ECO:0000313" key="21">
    <source>
        <dbReference type="EMBL" id="TFC47184.1"/>
    </source>
</evidence>
<name>A0AAQ2C6B4_9MICO</name>
<accession>A0AAQ2C6B4</accession>
<evidence type="ECO:0000256" key="18">
    <source>
        <dbReference type="SAM" id="SignalP"/>
    </source>
</evidence>
<dbReference type="FunFam" id="3.40.50.300:FF:000527">
    <property type="entry name" value="Tyrosine-protein kinase etk"/>
    <property type="match status" value="1"/>
</dbReference>
<evidence type="ECO:0000256" key="13">
    <source>
        <dbReference type="ARBA" id="ARBA00022989"/>
    </source>
</evidence>
<keyword evidence="13" id="KW-1133">Transmembrane helix</keyword>
<evidence type="ECO:0000256" key="3">
    <source>
        <dbReference type="ARBA" id="ARBA00007316"/>
    </source>
</evidence>
<evidence type="ECO:0000256" key="10">
    <source>
        <dbReference type="ARBA" id="ARBA00022741"/>
    </source>
</evidence>
<evidence type="ECO:0000256" key="7">
    <source>
        <dbReference type="ARBA" id="ARBA00022519"/>
    </source>
</evidence>
<evidence type="ECO:0000259" key="20">
    <source>
        <dbReference type="Pfam" id="PF13614"/>
    </source>
</evidence>
<dbReference type="CDD" id="cd05387">
    <property type="entry name" value="BY-kinase"/>
    <property type="match status" value="1"/>
</dbReference>
<feature type="domain" description="AAA" evidence="20">
    <location>
        <begin position="275"/>
        <end position="388"/>
    </location>
</feature>
<dbReference type="GO" id="GO:0004715">
    <property type="term" value="F:non-membrane spanning protein tyrosine kinase activity"/>
    <property type="evidence" value="ECO:0007669"/>
    <property type="project" value="UniProtKB-EC"/>
</dbReference>
<evidence type="ECO:0000256" key="11">
    <source>
        <dbReference type="ARBA" id="ARBA00022777"/>
    </source>
</evidence>
<sequence length="480" mass="50236">MELKDYLRIFHKSWILILACTLFGIAAAAGAAIATTPKYIANTQLYVSVQASAGAVTGDLVQGTSFARQAVTSYVDVVNSAIVLDEVITELNLDATAAQLASTITSTSPLNTVLIDVSVTNSDPELAAQIANSVGQNFSKIVVDRLEKPDGDAASPVKIETIQPAIVPTAPASPNVPLNIALGLLVGLAVGIGLAVLRSVLDTRIHSLHDIELVTDSPMLGGITNDPGASLRPLVVHTDPKNPRAEAFRSLRTNLQFVNIEGGPRSFVVTSSVPGEGKSTTTANLAIALAETGARVALIDGDLRLPRVAEYMGIEGGVGLTDVLIGRAELADVLQKWGKNKLFVLPSGRVPPNPSELLGSAAMARMLGALTEEFDVVLIDAPPLLLVTDAAVLSKLCGGAIMVVASGRTKRNELTSAVKALERAGSRLVGMVITMLPTRGPDSYGYGQYSYGTIHEEEKATTEAAAPAGRGLRKARRRTA</sequence>
<dbReference type="PANTHER" id="PTHR32309">
    <property type="entry name" value="TYROSINE-PROTEIN KINASE"/>
    <property type="match status" value="1"/>
</dbReference>
<evidence type="ECO:0000256" key="4">
    <source>
        <dbReference type="ARBA" id="ARBA00008883"/>
    </source>
</evidence>
<dbReference type="InterPro" id="IPR005702">
    <property type="entry name" value="Wzc-like_C"/>
</dbReference>
<comment type="similarity">
    <text evidence="4">Belongs to the etk/wzc family.</text>
</comment>
<evidence type="ECO:0000256" key="1">
    <source>
        <dbReference type="ARBA" id="ARBA00004429"/>
    </source>
</evidence>
<dbReference type="PANTHER" id="PTHR32309:SF13">
    <property type="entry name" value="FERRIC ENTEROBACTIN TRANSPORT PROTEIN FEPE"/>
    <property type="match status" value="1"/>
</dbReference>
<dbReference type="GO" id="GO:0042802">
    <property type="term" value="F:identical protein binding"/>
    <property type="evidence" value="ECO:0007669"/>
    <property type="project" value="UniProtKB-ARBA"/>
</dbReference>
<keyword evidence="6" id="KW-1003">Cell membrane</keyword>
<keyword evidence="14" id="KW-0472">Membrane</keyword>
<evidence type="ECO:0000256" key="2">
    <source>
        <dbReference type="ARBA" id="ARBA00006683"/>
    </source>
</evidence>
<keyword evidence="9" id="KW-0812">Transmembrane</keyword>
<keyword evidence="10" id="KW-0547">Nucleotide-binding</keyword>
<dbReference type="EC" id="2.7.10.2" evidence="5"/>
<reference evidence="21 22" key="1">
    <citation type="submission" date="2019-03" db="EMBL/GenBank/DDBJ databases">
        <title>Genomics of glacier-inhabiting Cryobacterium strains.</title>
        <authorList>
            <person name="Liu Q."/>
            <person name="Xin Y.-H."/>
        </authorList>
    </citation>
    <scope>NUCLEOTIDE SEQUENCE [LARGE SCALE GENOMIC DNA]</scope>
    <source>
        <strain evidence="22">TMT1-22</strain>
    </source>
</reference>
<dbReference type="AlphaFoldDB" id="A0AAQ2C6B4"/>
<keyword evidence="12" id="KW-0067">ATP-binding</keyword>
<dbReference type="RefSeq" id="WP_134451375.1">
    <property type="nucleotide sequence ID" value="NZ_SOFY01000045.1"/>
</dbReference>
<evidence type="ECO:0000256" key="17">
    <source>
        <dbReference type="SAM" id="MobiDB-lite"/>
    </source>
</evidence>
<feature type="region of interest" description="Disordered" evidence="17">
    <location>
        <begin position="460"/>
        <end position="480"/>
    </location>
</feature>
<evidence type="ECO:0000256" key="6">
    <source>
        <dbReference type="ARBA" id="ARBA00022475"/>
    </source>
</evidence>
<dbReference type="GO" id="GO:0005886">
    <property type="term" value="C:plasma membrane"/>
    <property type="evidence" value="ECO:0007669"/>
    <property type="project" value="UniProtKB-SubCell"/>
</dbReference>
<evidence type="ECO:0000256" key="12">
    <source>
        <dbReference type="ARBA" id="ARBA00022840"/>
    </source>
</evidence>
<keyword evidence="15" id="KW-0829">Tyrosine-protein kinase</keyword>
<evidence type="ECO:0000256" key="15">
    <source>
        <dbReference type="ARBA" id="ARBA00023137"/>
    </source>
</evidence>
<dbReference type="Pfam" id="PF02706">
    <property type="entry name" value="Wzz"/>
    <property type="match status" value="1"/>
</dbReference>
<dbReference type="EMBL" id="SOFY01000045">
    <property type="protein sequence ID" value="TFC47184.1"/>
    <property type="molecule type" value="Genomic_DNA"/>
</dbReference>
<evidence type="ECO:0000313" key="22">
    <source>
        <dbReference type="Proteomes" id="UP000297403"/>
    </source>
</evidence>
<comment type="similarity">
    <text evidence="3">Belongs to the CpsD/CapB family.</text>
</comment>
<dbReference type="Pfam" id="PF13614">
    <property type="entry name" value="AAA_31"/>
    <property type="match status" value="1"/>
</dbReference>
<dbReference type="InterPro" id="IPR003856">
    <property type="entry name" value="LPS_length_determ_N"/>
</dbReference>
<evidence type="ECO:0000256" key="5">
    <source>
        <dbReference type="ARBA" id="ARBA00011903"/>
    </source>
</evidence>
<evidence type="ECO:0000259" key="19">
    <source>
        <dbReference type="Pfam" id="PF02706"/>
    </source>
</evidence>
<keyword evidence="7" id="KW-0997">Cell inner membrane</keyword>
<keyword evidence="8 21" id="KW-0808">Transferase</keyword>
<comment type="caution">
    <text evidence="21">The sequence shown here is derived from an EMBL/GenBank/DDBJ whole genome shotgun (WGS) entry which is preliminary data.</text>
</comment>
<evidence type="ECO:0000256" key="9">
    <source>
        <dbReference type="ARBA" id="ARBA00022692"/>
    </source>
</evidence>
<dbReference type="Gene3D" id="3.40.50.300">
    <property type="entry name" value="P-loop containing nucleotide triphosphate hydrolases"/>
    <property type="match status" value="1"/>
</dbReference>
<dbReference type="InterPro" id="IPR027417">
    <property type="entry name" value="P-loop_NTPase"/>
</dbReference>
<dbReference type="Proteomes" id="UP000297403">
    <property type="component" value="Unassembled WGS sequence"/>
</dbReference>
<comment type="catalytic activity">
    <reaction evidence="16">
        <text>L-tyrosyl-[protein] + ATP = O-phospho-L-tyrosyl-[protein] + ADP + H(+)</text>
        <dbReference type="Rhea" id="RHEA:10596"/>
        <dbReference type="Rhea" id="RHEA-COMP:10136"/>
        <dbReference type="Rhea" id="RHEA-COMP:20101"/>
        <dbReference type="ChEBI" id="CHEBI:15378"/>
        <dbReference type="ChEBI" id="CHEBI:30616"/>
        <dbReference type="ChEBI" id="CHEBI:46858"/>
        <dbReference type="ChEBI" id="CHEBI:61978"/>
        <dbReference type="ChEBI" id="CHEBI:456216"/>
        <dbReference type="EC" id="2.7.10.2"/>
    </reaction>
</comment>
<keyword evidence="11" id="KW-0418">Kinase</keyword>
<evidence type="ECO:0000256" key="14">
    <source>
        <dbReference type="ARBA" id="ARBA00023136"/>
    </source>
</evidence>
<feature type="domain" description="Polysaccharide chain length determinant N-terminal" evidence="19">
    <location>
        <begin position="2"/>
        <end position="91"/>
    </location>
</feature>
<evidence type="ECO:0000256" key="8">
    <source>
        <dbReference type="ARBA" id="ARBA00022679"/>
    </source>
</evidence>
<feature type="signal peptide" evidence="18">
    <location>
        <begin position="1"/>
        <end position="31"/>
    </location>
</feature>
<feature type="compositionally biased region" description="Basic residues" evidence="17">
    <location>
        <begin position="471"/>
        <end position="480"/>
    </location>
</feature>
<evidence type="ECO:0000256" key="16">
    <source>
        <dbReference type="ARBA" id="ARBA00051245"/>
    </source>
</evidence>
<organism evidence="21 22">
    <name type="scientific">Cryobacterium shii</name>
    <dbReference type="NCBI Taxonomy" id="1259235"/>
    <lineage>
        <taxon>Bacteria</taxon>
        <taxon>Bacillati</taxon>
        <taxon>Actinomycetota</taxon>
        <taxon>Actinomycetes</taxon>
        <taxon>Micrococcales</taxon>
        <taxon>Microbacteriaceae</taxon>
        <taxon>Cryobacterium</taxon>
    </lineage>
</organism>
<dbReference type="SUPFAM" id="SSF52540">
    <property type="entry name" value="P-loop containing nucleoside triphosphate hydrolases"/>
    <property type="match status" value="1"/>
</dbReference>
<protein>
    <recommendedName>
        <fullName evidence="5">non-specific protein-tyrosine kinase</fullName>
        <ecNumber evidence="5">2.7.10.2</ecNumber>
    </recommendedName>
</protein>
<keyword evidence="22" id="KW-1185">Reference proteome</keyword>
<comment type="similarity">
    <text evidence="2">Belongs to the CpsC/CapA family.</text>
</comment>
<comment type="subcellular location">
    <subcellularLocation>
        <location evidence="1">Cell inner membrane</location>
        <topology evidence="1">Multi-pass membrane protein</topology>
    </subcellularLocation>
</comment>
<feature type="chain" id="PRO_5043009057" description="non-specific protein-tyrosine kinase" evidence="18">
    <location>
        <begin position="32"/>
        <end position="480"/>
    </location>
</feature>